<name>A0A7S2PC36_9STRA</name>
<evidence type="ECO:0000256" key="1">
    <source>
        <dbReference type="ARBA" id="ARBA00022553"/>
    </source>
</evidence>
<dbReference type="GO" id="GO:0005634">
    <property type="term" value="C:nucleus"/>
    <property type="evidence" value="ECO:0007669"/>
    <property type="project" value="TreeGrafter"/>
</dbReference>
<feature type="repeat" description="WD" evidence="4">
    <location>
        <begin position="327"/>
        <end position="369"/>
    </location>
</feature>
<dbReference type="Gene3D" id="2.130.10.10">
    <property type="entry name" value="YVTN repeat-like/Quinoprotein amine dehydrogenase"/>
    <property type="match status" value="2"/>
</dbReference>
<reference evidence="6" key="1">
    <citation type="submission" date="2021-01" db="EMBL/GenBank/DDBJ databases">
        <authorList>
            <person name="Corre E."/>
            <person name="Pelletier E."/>
            <person name="Niang G."/>
            <person name="Scheremetjew M."/>
            <person name="Finn R."/>
            <person name="Kale V."/>
            <person name="Holt S."/>
            <person name="Cochrane G."/>
            <person name="Meng A."/>
            <person name="Brown T."/>
            <person name="Cohen L."/>
        </authorList>
    </citation>
    <scope>NUCLEOTIDE SEQUENCE</scope>
    <source>
        <strain evidence="6">B650</strain>
    </source>
</reference>
<dbReference type="SMART" id="SM00320">
    <property type="entry name" value="WD40"/>
    <property type="match status" value="5"/>
</dbReference>
<feature type="repeat" description="WD" evidence="4">
    <location>
        <begin position="282"/>
        <end position="324"/>
    </location>
</feature>
<dbReference type="InterPro" id="IPR020472">
    <property type="entry name" value="WD40_PAC1"/>
</dbReference>
<dbReference type="GO" id="GO:0006364">
    <property type="term" value="P:rRNA processing"/>
    <property type="evidence" value="ECO:0007669"/>
    <property type="project" value="InterPro"/>
</dbReference>
<dbReference type="PROSITE" id="PS50082">
    <property type="entry name" value="WD_REPEATS_2"/>
    <property type="match status" value="3"/>
</dbReference>
<feature type="compositionally biased region" description="Acidic residues" evidence="5">
    <location>
        <begin position="84"/>
        <end position="106"/>
    </location>
</feature>
<evidence type="ECO:0000256" key="5">
    <source>
        <dbReference type="SAM" id="MobiDB-lite"/>
    </source>
</evidence>
<dbReference type="PANTHER" id="PTHR14091">
    <property type="entry name" value="PERIODIC TRYPTOPHAN PROTEIN 1"/>
    <property type="match status" value="1"/>
</dbReference>
<proteinExistence type="predicted"/>
<dbReference type="PROSITE" id="PS50294">
    <property type="entry name" value="WD_REPEATS_REGION"/>
    <property type="match status" value="2"/>
</dbReference>
<feature type="compositionally biased region" description="Acidic residues" evidence="5">
    <location>
        <begin position="38"/>
        <end position="57"/>
    </location>
</feature>
<accession>A0A7S2PC36</accession>
<evidence type="ECO:0008006" key="7">
    <source>
        <dbReference type="Google" id="ProtNLM"/>
    </source>
</evidence>
<dbReference type="InterPro" id="IPR019775">
    <property type="entry name" value="WD40_repeat_CS"/>
</dbReference>
<keyword evidence="3" id="KW-0677">Repeat</keyword>
<dbReference type="PROSITE" id="PS00678">
    <property type="entry name" value="WD_REPEATS_1"/>
    <property type="match status" value="1"/>
</dbReference>
<keyword evidence="1" id="KW-0597">Phosphoprotein</keyword>
<evidence type="ECO:0000256" key="3">
    <source>
        <dbReference type="ARBA" id="ARBA00022737"/>
    </source>
</evidence>
<gene>
    <name evidence="6" type="ORF">LDAN0321_LOCUS12923</name>
</gene>
<keyword evidence="2 4" id="KW-0853">WD repeat</keyword>
<dbReference type="InterPro" id="IPR015943">
    <property type="entry name" value="WD40/YVTN_repeat-like_dom_sf"/>
</dbReference>
<protein>
    <recommendedName>
        <fullName evidence="7">Anaphase-promoting complex subunit 4 WD40 domain-containing protein</fullName>
    </recommendedName>
</protein>
<sequence length="556" mass="60993">MVISSLAWIPAGCADPNPKRYQLTQEEIQKLQALGENANDDEDEDDDVPPDDDDDLPADLRMDEYDDSSGDERNIGDLLVKYDDVEDDDIDHDDSDSSMDDDDEGAETAANDDPREFMPSDVDGLMSMGMANMEGDYKDDDSLGSDVEDTNLLEDDCLVLVGKAEEDFATLEVMLYAPKQGNLYVHHDIPLPAFPLALAHGDIGPLGTAGNFCAVGTFDCGIEIWDLDILDVLEPVCTLGGMDTRAEEELIQINMARAAAGKKLKKKKNQNTKNNQPNKLKDGSHTDAVMALSWNKVHRQVIASGSADGTVKLWDITSDSTAPASTFTHHRDKVQSVAWHPTEGTILATGSFDRSVCLIDARTAGNSKNNTKSQRIPADCESLAWDPFREQNLTCASEDGTLTCWDVRKFDGGEPLWSFIAHEFGVSEVSYNPNVRGLMATSSVDQTVSLWDAHTIDSSGRIKACGSKDVKVGKLYSVSFYPSKQQPWLLTAAGGGTEISIWDLTREKMIRDAFQGRLANGSYIDDSVNDENEVSTEKDFEAMMAAEEKNKSVQKK</sequence>
<dbReference type="PRINTS" id="PR00320">
    <property type="entry name" value="GPROTEINBRPT"/>
</dbReference>
<dbReference type="InterPro" id="IPR036322">
    <property type="entry name" value="WD40_repeat_dom_sf"/>
</dbReference>
<evidence type="ECO:0000313" key="6">
    <source>
        <dbReference type="EMBL" id="CAD9589521.1"/>
    </source>
</evidence>
<evidence type="ECO:0000256" key="2">
    <source>
        <dbReference type="ARBA" id="ARBA00022574"/>
    </source>
</evidence>
<dbReference type="AlphaFoldDB" id="A0A7S2PC36"/>
<dbReference type="PANTHER" id="PTHR14091:SF0">
    <property type="entry name" value="PERIODIC TRYPTOPHAN PROTEIN 1 HOMOLOG"/>
    <property type="match status" value="1"/>
</dbReference>
<dbReference type="Pfam" id="PF00400">
    <property type="entry name" value="WD40"/>
    <property type="match status" value="3"/>
</dbReference>
<feature type="region of interest" description="Disordered" evidence="5">
    <location>
        <begin position="262"/>
        <end position="284"/>
    </location>
</feature>
<feature type="compositionally biased region" description="Basic and acidic residues" evidence="5">
    <location>
        <begin position="70"/>
        <end position="83"/>
    </location>
</feature>
<organism evidence="6">
    <name type="scientific">Leptocylindrus danicus</name>
    <dbReference type="NCBI Taxonomy" id="163516"/>
    <lineage>
        <taxon>Eukaryota</taxon>
        <taxon>Sar</taxon>
        <taxon>Stramenopiles</taxon>
        <taxon>Ochrophyta</taxon>
        <taxon>Bacillariophyta</taxon>
        <taxon>Coscinodiscophyceae</taxon>
        <taxon>Chaetocerotophycidae</taxon>
        <taxon>Leptocylindrales</taxon>
        <taxon>Leptocylindraceae</taxon>
        <taxon>Leptocylindrus</taxon>
    </lineage>
</organism>
<dbReference type="InterPro" id="IPR001680">
    <property type="entry name" value="WD40_rpt"/>
</dbReference>
<feature type="repeat" description="WD" evidence="4">
    <location>
        <begin position="419"/>
        <end position="452"/>
    </location>
</feature>
<dbReference type="SUPFAM" id="SSF50978">
    <property type="entry name" value="WD40 repeat-like"/>
    <property type="match status" value="1"/>
</dbReference>
<dbReference type="EMBL" id="HBGY01020489">
    <property type="protein sequence ID" value="CAD9589521.1"/>
    <property type="molecule type" value="Transcribed_RNA"/>
</dbReference>
<evidence type="ECO:0000256" key="4">
    <source>
        <dbReference type="PROSITE-ProRule" id="PRU00221"/>
    </source>
</evidence>
<feature type="region of interest" description="Disordered" evidence="5">
    <location>
        <begin position="31"/>
        <end position="118"/>
    </location>
</feature>
<dbReference type="InterPro" id="IPR044285">
    <property type="entry name" value="PWP1"/>
</dbReference>